<dbReference type="GO" id="GO:0030626">
    <property type="term" value="F:U12 snRNA binding"/>
    <property type="evidence" value="ECO:0007669"/>
    <property type="project" value="TreeGrafter"/>
</dbReference>
<evidence type="ECO:0000256" key="2">
    <source>
        <dbReference type="SAM" id="MobiDB-lite"/>
    </source>
</evidence>
<sequence length="267" mass="29703">MFCSYRYAYPPPDGNILTNIVNALIAVPRFYTQVLHLMNKMNIPAPFRMALPTPPLPPAALVPPPPPPPPRISEKSPLAEQSSSETEMESSDEEFDDKALYEASGAVKPRRKRVKREAIVGPAADKDIVHEAVGLKPASLVPKEIPVIKKKNHVLQIKIAPKATQNEHKDDNTESDDPDKEGLGPHYLVLNFYQINEDGEIRTRDHWNYTVGKPAPVLCIKNLEKEVVFDDFFYIFGSLFGSIDSAKVGLSIKLMEVRSFCGLLTSA</sequence>
<feature type="region of interest" description="Disordered" evidence="2">
    <location>
        <begin position="159"/>
        <end position="181"/>
    </location>
</feature>
<dbReference type="GO" id="GO:0005689">
    <property type="term" value="C:U12-type spliceosomal complex"/>
    <property type="evidence" value="ECO:0007669"/>
    <property type="project" value="TreeGrafter"/>
</dbReference>
<protein>
    <submittedName>
        <fullName evidence="3">Uncharacterized protein</fullName>
    </submittedName>
</protein>
<gene>
    <name evidence="3" type="ORF">NC653_040987</name>
</gene>
<dbReference type="Proteomes" id="UP001164929">
    <property type="component" value="Chromosome 19"/>
</dbReference>
<reference evidence="3" key="1">
    <citation type="journal article" date="2023" name="Mol. Ecol. Resour.">
        <title>Chromosome-level genome assembly of a triploid poplar Populus alba 'Berolinensis'.</title>
        <authorList>
            <person name="Chen S."/>
            <person name="Yu Y."/>
            <person name="Wang X."/>
            <person name="Wang S."/>
            <person name="Zhang T."/>
            <person name="Zhou Y."/>
            <person name="He R."/>
            <person name="Meng N."/>
            <person name="Wang Y."/>
            <person name="Liu W."/>
            <person name="Liu Z."/>
            <person name="Liu J."/>
            <person name="Guo Q."/>
            <person name="Huang H."/>
            <person name="Sederoff R.R."/>
            <person name="Wang G."/>
            <person name="Qu G."/>
            <person name="Chen S."/>
        </authorList>
    </citation>
    <scope>NUCLEOTIDE SEQUENCE</scope>
    <source>
        <strain evidence="3">SC-2020</strain>
    </source>
</reference>
<evidence type="ECO:0000256" key="1">
    <source>
        <dbReference type="ARBA" id="ARBA00022884"/>
    </source>
</evidence>
<dbReference type="EMBL" id="JAQIZT010000019">
    <property type="protein sequence ID" value="KAJ6951700.1"/>
    <property type="molecule type" value="Genomic_DNA"/>
</dbReference>
<dbReference type="PANTHER" id="PTHR16105:SF0">
    <property type="entry name" value="RNA-BINDING REGION-CONTAINING PROTEIN 3"/>
    <property type="match status" value="1"/>
</dbReference>
<evidence type="ECO:0000313" key="3">
    <source>
        <dbReference type="EMBL" id="KAJ6951700.1"/>
    </source>
</evidence>
<comment type="caution">
    <text evidence="3">The sequence shown here is derived from an EMBL/GenBank/DDBJ whole genome shotgun (WGS) entry which is preliminary data.</text>
</comment>
<feature type="region of interest" description="Disordered" evidence="2">
    <location>
        <begin position="58"/>
        <end position="97"/>
    </location>
</feature>
<name>A0AAD6PNE9_9ROSI</name>
<dbReference type="PANTHER" id="PTHR16105">
    <property type="entry name" value="RNA-BINDING REGION-CONTAINING PROTEIN 3"/>
    <property type="match status" value="1"/>
</dbReference>
<organism evidence="3 4">
    <name type="scientific">Populus alba x Populus x berolinensis</name>
    <dbReference type="NCBI Taxonomy" id="444605"/>
    <lineage>
        <taxon>Eukaryota</taxon>
        <taxon>Viridiplantae</taxon>
        <taxon>Streptophyta</taxon>
        <taxon>Embryophyta</taxon>
        <taxon>Tracheophyta</taxon>
        <taxon>Spermatophyta</taxon>
        <taxon>Magnoliopsida</taxon>
        <taxon>eudicotyledons</taxon>
        <taxon>Gunneridae</taxon>
        <taxon>Pentapetalae</taxon>
        <taxon>rosids</taxon>
        <taxon>fabids</taxon>
        <taxon>Malpighiales</taxon>
        <taxon>Salicaceae</taxon>
        <taxon>Saliceae</taxon>
        <taxon>Populus</taxon>
    </lineage>
</organism>
<dbReference type="AlphaFoldDB" id="A0AAD6PNE9"/>
<dbReference type="GO" id="GO:0097157">
    <property type="term" value="F:pre-mRNA intronic binding"/>
    <property type="evidence" value="ECO:0007669"/>
    <property type="project" value="TreeGrafter"/>
</dbReference>
<proteinExistence type="predicted"/>
<feature type="compositionally biased region" description="Pro residues" evidence="2">
    <location>
        <begin position="58"/>
        <end position="71"/>
    </location>
</feature>
<dbReference type="GO" id="GO:0000398">
    <property type="term" value="P:mRNA splicing, via spliceosome"/>
    <property type="evidence" value="ECO:0007669"/>
    <property type="project" value="TreeGrafter"/>
</dbReference>
<feature type="compositionally biased region" description="Acidic residues" evidence="2">
    <location>
        <begin position="86"/>
        <end position="96"/>
    </location>
</feature>
<dbReference type="InterPro" id="IPR045164">
    <property type="entry name" value="RBM41/RNPC3"/>
</dbReference>
<accession>A0AAD6PNE9</accession>
<evidence type="ECO:0000313" key="4">
    <source>
        <dbReference type="Proteomes" id="UP001164929"/>
    </source>
</evidence>
<keyword evidence="4" id="KW-1185">Reference proteome</keyword>
<keyword evidence="1" id="KW-0694">RNA-binding</keyword>